<evidence type="ECO:0000256" key="5">
    <source>
        <dbReference type="ARBA" id="ARBA00022989"/>
    </source>
</evidence>
<gene>
    <name evidence="14" type="ORF">TCAL_02716</name>
</gene>
<evidence type="ECO:0000259" key="13">
    <source>
        <dbReference type="SMART" id="SM00918"/>
    </source>
</evidence>
<evidence type="ECO:0000256" key="1">
    <source>
        <dbReference type="ARBA" id="ARBA00004651"/>
    </source>
</evidence>
<organism evidence="14 15">
    <name type="scientific">Tigriopus californicus</name>
    <name type="common">Marine copepod</name>
    <dbReference type="NCBI Taxonomy" id="6832"/>
    <lineage>
        <taxon>Eukaryota</taxon>
        <taxon>Metazoa</taxon>
        <taxon>Ecdysozoa</taxon>
        <taxon>Arthropoda</taxon>
        <taxon>Crustacea</taxon>
        <taxon>Multicrustacea</taxon>
        <taxon>Hexanauplia</taxon>
        <taxon>Copepoda</taxon>
        <taxon>Harpacticoida</taxon>
        <taxon>Harpacticidae</taxon>
        <taxon>Tigriopus</taxon>
    </lineage>
</organism>
<dbReference type="EMBL" id="VCGU01000004">
    <property type="protein sequence ID" value="TRY76390.1"/>
    <property type="molecule type" value="Genomic_DNA"/>
</dbReference>
<evidence type="ECO:0000256" key="9">
    <source>
        <dbReference type="ARBA" id="ARBA00023180"/>
    </source>
</evidence>
<proteinExistence type="predicted"/>
<dbReference type="PANTHER" id="PTHR42643">
    <property type="entry name" value="IONOTROPIC RECEPTOR 20A-RELATED"/>
    <property type="match status" value="1"/>
</dbReference>
<evidence type="ECO:0000256" key="8">
    <source>
        <dbReference type="ARBA" id="ARBA00023170"/>
    </source>
</evidence>
<keyword evidence="4 12" id="KW-0812">Transmembrane</keyword>
<dbReference type="SUPFAM" id="SSF53850">
    <property type="entry name" value="Periplasmic binding protein-like II"/>
    <property type="match status" value="1"/>
</dbReference>
<name>A0A553PFC9_TIGCA</name>
<keyword evidence="15" id="KW-1185">Reference proteome</keyword>
<dbReference type="GO" id="GO:0015276">
    <property type="term" value="F:ligand-gated monoatomic ion channel activity"/>
    <property type="evidence" value="ECO:0007669"/>
    <property type="project" value="InterPro"/>
</dbReference>
<dbReference type="GO" id="GO:0005886">
    <property type="term" value="C:plasma membrane"/>
    <property type="evidence" value="ECO:0007669"/>
    <property type="project" value="UniProtKB-SubCell"/>
</dbReference>
<evidence type="ECO:0000256" key="12">
    <source>
        <dbReference type="SAM" id="Phobius"/>
    </source>
</evidence>
<evidence type="ECO:0000256" key="3">
    <source>
        <dbReference type="ARBA" id="ARBA00022475"/>
    </source>
</evidence>
<dbReference type="PANTHER" id="PTHR42643:SF38">
    <property type="entry name" value="IONOTROPIC RECEPTOR 100A"/>
    <property type="match status" value="1"/>
</dbReference>
<evidence type="ECO:0000256" key="6">
    <source>
        <dbReference type="ARBA" id="ARBA00023065"/>
    </source>
</evidence>
<dbReference type="InterPro" id="IPR052192">
    <property type="entry name" value="Insect_Ionotropic_Sensory_Rcpt"/>
</dbReference>
<evidence type="ECO:0000313" key="15">
    <source>
        <dbReference type="Proteomes" id="UP000318571"/>
    </source>
</evidence>
<keyword evidence="2" id="KW-0813">Transport</keyword>
<protein>
    <recommendedName>
        <fullName evidence="13">Ionotropic glutamate receptor L-glutamate and glycine-binding domain-containing protein</fullName>
    </recommendedName>
</protein>
<keyword evidence="5 12" id="KW-1133">Transmembrane helix</keyword>
<evidence type="ECO:0000256" key="2">
    <source>
        <dbReference type="ARBA" id="ARBA00022448"/>
    </source>
</evidence>
<comment type="subcellular location">
    <subcellularLocation>
        <location evidence="1">Cell membrane</location>
        <topology evidence="1">Multi-pass membrane protein</topology>
    </subcellularLocation>
</comment>
<comment type="caution">
    <text evidence="14">The sequence shown here is derived from an EMBL/GenBank/DDBJ whole genome shotgun (WGS) entry which is preliminary data.</text>
</comment>
<keyword evidence="7 12" id="KW-0472">Membrane</keyword>
<evidence type="ECO:0000313" key="14">
    <source>
        <dbReference type="EMBL" id="TRY76390.1"/>
    </source>
</evidence>
<reference evidence="14 15" key="1">
    <citation type="journal article" date="2018" name="Nat. Ecol. Evol.">
        <title>Genomic signatures of mitonuclear coevolution across populations of Tigriopus californicus.</title>
        <authorList>
            <person name="Barreto F.S."/>
            <person name="Watson E.T."/>
            <person name="Lima T.G."/>
            <person name="Willett C.S."/>
            <person name="Edmands S."/>
            <person name="Li W."/>
            <person name="Burton R.S."/>
        </authorList>
    </citation>
    <scope>NUCLEOTIDE SEQUENCE [LARGE SCALE GENOMIC DNA]</scope>
    <source>
        <strain evidence="14 15">San Diego</strain>
    </source>
</reference>
<keyword evidence="10" id="KW-1071">Ligand-gated ion channel</keyword>
<sequence>MESKFFKKILNLGVLNLINGGFYSKSLCGASPFIKIGVYIEDRMVLDGSPVFQKYPDMACRSIKATAFHYSPFTTISENAEGKRSYTGLEVNIFKTTAKKLGLSYEIGPPTDGEKWGRFSPPNHFSGLMGDMQYERSDVDTVKEVIADPRPVISFGENFKNDLSKSDDPIIGQILENYKFHYDFDGALRNLSLGTVIMAETLQSTLYKIRAQFTNKFGETTIHTLRECLTPYRVAFALQKHSIYKKPFSRVIQKLKEGGFVNKWLNNEMDLVARLQTKTSVLSTAEAKPLSLNEFQAAGLVYLCFLALSLIGLGLELILHYSKRLKATPTMYGRWNTEY</sequence>
<dbReference type="Gene3D" id="3.40.190.10">
    <property type="entry name" value="Periplasmic binding protein-like II"/>
    <property type="match status" value="1"/>
</dbReference>
<keyword evidence="6" id="KW-0406">Ion transport</keyword>
<accession>A0A553PFC9</accession>
<evidence type="ECO:0000256" key="7">
    <source>
        <dbReference type="ARBA" id="ARBA00023136"/>
    </source>
</evidence>
<dbReference type="Proteomes" id="UP000318571">
    <property type="component" value="Chromosome 5"/>
</dbReference>
<dbReference type="SMART" id="SM00918">
    <property type="entry name" value="Lig_chan-Glu_bd"/>
    <property type="match status" value="1"/>
</dbReference>
<keyword evidence="11" id="KW-0407">Ion channel</keyword>
<feature type="domain" description="Ionotropic glutamate receptor L-glutamate and glycine-binding" evidence="13">
    <location>
        <begin position="72"/>
        <end position="134"/>
    </location>
</feature>
<keyword evidence="3" id="KW-1003">Cell membrane</keyword>
<dbReference type="AlphaFoldDB" id="A0A553PFC9"/>
<evidence type="ECO:0000256" key="10">
    <source>
        <dbReference type="ARBA" id="ARBA00023286"/>
    </source>
</evidence>
<keyword evidence="9" id="KW-0325">Glycoprotein</keyword>
<evidence type="ECO:0000256" key="11">
    <source>
        <dbReference type="ARBA" id="ARBA00023303"/>
    </source>
</evidence>
<evidence type="ECO:0000256" key="4">
    <source>
        <dbReference type="ARBA" id="ARBA00022692"/>
    </source>
</evidence>
<dbReference type="InterPro" id="IPR019594">
    <property type="entry name" value="Glu/Gly-bd"/>
</dbReference>
<feature type="transmembrane region" description="Helical" evidence="12">
    <location>
        <begin position="299"/>
        <end position="319"/>
    </location>
</feature>
<keyword evidence="8" id="KW-0675">Receptor</keyword>